<evidence type="ECO:0000256" key="1">
    <source>
        <dbReference type="SAM" id="SignalP"/>
    </source>
</evidence>
<dbReference type="PANTHER" id="PTHR24020">
    <property type="entry name" value="COLLAGEN ALPHA"/>
    <property type="match status" value="1"/>
</dbReference>
<dbReference type="PANTHER" id="PTHR24020:SF20">
    <property type="entry name" value="PH DOMAIN-CONTAINING PROTEIN"/>
    <property type="match status" value="1"/>
</dbReference>
<organism evidence="3 4">
    <name type="scientific">Clavelina lepadiformis</name>
    <name type="common">Light-bulb sea squirt</name>
    <name type="synonym">Ascidia lepadiformis</name>
    <dbReference type="NCBI Taxonomy" id="159417"/>
    <lineage>
        <taxon>Eukaryota</taxon>
        <taxon>Metazoa</taxon>
        <taxon>Chordata</taxon>
        <taxon>Tunicata</taxon>
        <taxon>Ascidiacea</taxon>
        <taxon>Aplousobranchia</taxon>
        <taxon>Clavelinidae</taxon>
        <taxon>Clavelina</taxon>
    </lineage>
</organism>
<reference evidence="3 4" key="1">
    <citation type="submission" date="2024-02" db="EMBL/GenBank/DDBJ databases">
        <authorList>
            <person name="Daric V."/>
            <person name="Darras S."/>
        </authorList>
    </citation>
    <scope>NUCLEOTIDE SEQUENCE [LARGE SCALE GENOMIC DNA]</scope>
</reference>
<accession>A0ABP0GZD0</accession>
<gene>
    <name evidence="3" type="ORF">CVLEPA_LOCUS29323</name>
</gene>
<keyword evidence="1" id="KW-0732">Signal</keyword>
<keyword evidence="4" id="KW-1185">Reference proteome</keyword>
<evidence type="ECO:0000313" key="4">
    <source>
        <dbReference type="Proteomes" id="UP001642483"/>
    </source>
</evidence>
<dbReference type="InterPro" id="IPR036383">
    <property type="entry name" value="TSP1_rpt_sf"/>
</dbReference>
<dbReference type="SUPFAM" id="SSF53300">
    <property type="entry name" value="vWA-like"/>
    <property type="match status" value="1"/>
</dbReference>
<dbReference type="Proteomes" id="UP001642483">
    <property type="component" value="Unassembled WGS sequence"/>
</dbReference>
<comment type="caution">
    <text evidence="3">The sequence shown here is derived from an EMBL/GenBank/DDBJ whole genome shotgun (WGS) entry which is preliminary data.</text>
</comment>
<feature type="chain" id="PRO_5047475287" description="VWFA domain-containing protein" evidence="1">
    <location>
        <begin position="17"/>
        <end position="411"/>
    </location>
</feature>
<dbReference type="InterPro" id="IPR036465">
    <property type="entry name" value="vWFA_dom_sf"/>
</dbReference>
<dbReference type="InterPro" id="IPR050525">
    <property type="entry name" value="ECM_Assembly_Org"/>
</dbReference>
<dbReference type="InterPro" id="IPR002035">
    <property type="entry name" value="VWF_A"/>
</dbReference>
<feature type="domain" description="VWFA" evidence="2">
    <location>
        <begin position="205"/>
        <end position="393"/>
    </location>
</feature>
<dbReference type="EMBL" id="CAWYQH010000152">
    <property type="protein sequence ID" value="CAK8696139.1"/>
    <property type="molecule type" value="Genomic_DNA"/>
</dbReference>
<dbReference type="Gene3D" id="3.40.50.410">
    <property type="entry name" value="von Willebrand factor, type A domain"/>
    <property type="match status" value="1"/>
</dbReference>
<sequence>MKLLLINAVAFAFIWSQGHFAKGVLFQRRPRDCTVTNWGRWSKCVRNDLGSFTQTQIRFMARARNGGRPCDPNTQLAKTQSCQQRVTSTTVGQLFRSALSSGQASPTETDAAAYLPLDTSYLSKHPGLTSQVNKDVDRSRMENDLVSEAISESGKFCDVIRSPSGSIIASGNCQTTRRRQRREVDVSAAAQFLRRVRRTTETARDMVILLDKSGSIGNHMQTIKDIGAAVVHALCNNVDIGRDRTRVGVASFDTTYQVHVRFNQFLSSIAKWQLENVIERLNIPASGNTHLATAMRSAAHFLNDISKGARVGNPNVEKLLVLITDGCANGPGALKSVMDKYKADKIGIIAIYIGRMEGGCYEKIMDLHTGRRCFEQFFLESWDFAQNNFINTIYDENCVAESWADMLDSCT</sequence>
<evidence type="ECO:0000313" key="3">
    <source>
        <dbReference type="EMBL" id="CAK8696139.1"/>
    </source>
</evidence>
<dbReference type="CDD" id="cd00198">
    <property type="entry name" value="vWFA"/>
    <property type="match status" value="1"/>
</dbReference>
<name>A0ABP0GZD0_CLALP</name>
<feature type="signal peptide" evidence="1">
    <location>
        <begin position="1"/>
        <end position="16"/>
    </location>
</feature>
<dbReference type="PROSITE" id="PS50234">
    <property type="entry name" value="VWFA"/>
    <property type="match status" value="1"/>
</dbReference>
<proteinExistence type="predicted"/>
<dbReference type="Pfam" id="PF00092">
    <property type="entry name" value="VWA"/>
    <property type="match status" value="1"/>
</dbReference>
<dbReference type="Gene3D" id="2.20.100.10">
    <property type="entry name" value="Thrombospondin type-1 (TSP1) repeat"/>
    <property type="match status" value="1"/>
</dbReference>
<evidence type="ECO:0000259" key="2">
    <source>
        <dbReference type="PROSITE" id="PS50234"/>
    </source>
</evidence>
<dbReference type="SMART" id="SM00327">
    <property type="entry name" value="VWA"/>
    <property type="match status" value="1"/>
</dbReference>
<protein>
    <recommendedName>
        <fullName evidence="2">VWFA domain-containing protein</fullName>
    </recommendedName>
</protein>